<keyword evidence="1" id="KW-0812">Transmembrane</keyword>
<reference evidence="2 3" key="1">
    <citation type="submission" date="2012-08" db="EMBL/GenBank/DDBJ databases">
        <authorList>
            <person name="Gan P.H.P."/>
            <person name="Ikeda K."/>
            <person name="Irieda H."/>
            <person name="Narusaka M."/>
            <person name="O'Connell R.J."/>
            <person name="Narusaka Y."/>
            <person name="Takano Y."/>
            <person name="Kubo Y."/>
            <person name="Shirasu K."/>
        </authorList>
    </citation>
    <scope>NUCLEOTIDE SEQUENCE [LARGE SCALE GENOMIC DNA]</scope>
    <source>
        <strain evidence="2 3">Nara gc5</strain>
    </source>
</reference>
<organism evidence="2 3">
    <name type="scientific">Colletotrichum fructicola (strain Nara gc5)</name>
    <name type="common">Anthracnose fungus</name>
    <name type="synonym">Colletotrichum gloeosporioides (strain Nara gc5)</name>
    <dbReference type="NCBI Taxonomy" id="1213859"/>
    <lineage>
        <taxon>Eukaryota</taxon>
        <taxon>Fungi</taxon>
        <taxon>Dikarya</taxon>
        <taxon>Ascomycota</taxon>
        <taxon>Pezizomycotina</taxon>
        <taxon>Sordariomycetes</taxon>
        <taxon>Hypocreomycetidae</taxon>
        <taxon>Glomerellales</taxon>
        <taxon>Glomerellaceae</taxon>
        <taxon>Colletotrichum</taxon>
        <taxon>Colletotrichum gloeosporioides species complex</taxon>
    </lineage>
</organism>
<dbReference type="EMBL" id="ANPB02000008">
    <property type="protein sequence ID" value="KAF4477664.1"/>
    <property type="molecule type" value="Genomic_DNA"/>
</dbReference>
<dbReference type="AlphaFoldDB" id="A0A7J6IMP6"/>
<gene>
    <name evidence="2" type="ORF">CGGC5_v013905</name>
</gene>
<comment type="caution">
    <text evidence="2">The sequence shown here is derived from an EMBL/GenBank/DDBJ whole genome shotgun (WGS) entry which is preliminary data.</text>
</comment>
<dbReference type="RefSeq" id="XP_031877676.2">
    <property type="nucleotide sequence ID" value="XM_032025860.2"/>
</dbReference>
<evidence type="ECO:0000256" key="1">
    <source>
        <dbReference type="SAM" id="Phobius"/>
    </source>
</evidence>
<dbReference type="InParanoid" id="A0A7J6IMP6"/>
<accession>A0A7J6IMP6</accession>
<evidence type="ECO:0000313" key="3">
    <source>
        <dbReference type="Proteomes" id="UP000011096"/>
    </source>
</evidence>
<feature type="transmembrane region" description="Helical" evidence="1">
    <location>
        <begin position="59"/>
        <end position="78"/>
    </location>
</feature>
<sequence length="165" mass="18393">MNASIANDSATKQLAIWGKSETESVTDSKHRTAAALVLPRPTSTYKSELKLHKLITQSLPYYITMKATFVLSVLAFALTTRACDHYKYCACLNADGTTNDEITGKVCDFGYTRINDQPFLECKHFSGNWFTGYSAFDNCKFRESCQYVGGTGDSRCRAKYGIFKA</sequence>
<keyword evidence="1" id="KW-1133">Transmembrane helix</keyword>
<dbReference type="Proteomes" id="UP000011096">
    <property type="component" value="Unassembled WGS sequence"/>
</dbReference>
<dbReference type="GeneID" id="43610008"/>
<proteinExistence type="predicted"/>
<evidence type="ECO:0000313" key="2">
    <source>
        <dbReference type="EMBL" id="KAF4477664.1"/>
    </source>
</evidence>
<reference evidence="2 3" key="2">
    <citation type="submission" date="2020-04" db="EMBL/GenBank/DDBJ databases">
        <title>Genome sequencing and assembly of multiple isolates from the Colletotrichum gloeosporioides species complex.</title>
        <authorList>
            <person name="Gan P."/>
            <person name="Shirasu K."/>
        </authorList>
    </citation>
    <scope>NUCLEOTIDE SEQUENCE [LARGE SCALE GENOMIC DNA]</scope>
    <source>
        <strain evidence="2 3">Nara gc5</strain>
    </source>
</reference>
<dbReference type="OrthoDB" id="4805977at2759"/>
<keyword evidence="3" id="KW-1185">Reference proteome</keyword>
<keyword evidence="1" id="KW-0472">Membrane</keyword>
<name>A0A7J6IMP6_COLFN</name>
<protein>
    <submittedName>
        <fullName evidence="2">Uncharacterized protein</fullName>
    </submittedName>
</protein>